<evidence type="ECO:0000313" key="3">
    <source>
        <dbReference type="EMBL" id="GGP85120.1"/>
    </source>
</evidence>
<comment type="caution">
    <text evidence="3">The sequence shown here is derived from an EMBL/GenBank/DDBJ whole genome shotgun (WGS) entry which is preliminary data.</text>
</comment>
<accession>A0A918ATY3</accession>
<dbReference type="Gene3D" id="1.10.260.40">
    <property type="entry name" value="lambda repressor-like DNA-binding domains"/>
    <property type="match status" value="1"/>
</dbReference>
<dbReference type="PROSITE" id="PS50943">
    <property type="entry name" value="HTH_CROC1"/>
    <property type="match status" value="1"/>
</dbReference>
<dbReference type="InterPro" id="IPR001387">
    <property type="entry name" value="Cro/C1-type_HTH"/>
</dbReference>
<organism evidence="3 4">
    <name type="scientific">Saccharothrix coeruleofusca</name>
    <dbReference type="NCBI Taxonomy" id="33919"/>
    <lineage>
        <taxon>Bacteria</taxon>
        <taxon>Bacillati</taxon>
        <taxon>Actinomycetota</taxon>
        <taxon>Actinomycetes</taxon>
        <taxon>Pseudonocardiales</taxon>
        <taxon>Pseudonocardiaceae</taxon>
        <taxon>Saccharothrix</taxon>
    </lineage>
</organism>
<dbReference type="PANTHER" id="PTHR35010">
    <property type="entry name" value="BLL4672 PROTEIN-RELATED"/>
    <property type="match status" value="1"/>
</dbReference>
<dbReference type="CDD" id="cd00093">
    <property type="entry name" value="HTH_XRE"/>
    <property type="match status" value="1"/>
</dbReference>
<dbReference type="Proteomes" id="UP000639606">
    <property type="component" value="Unassembled WGS sequence"/>
</dbReference>
<dbReference type="EMBL" id="BMRG01000027">
    <property type="protein sequence ID" value="GGP85120.1"/>
    <property type="molecule type" value="Genomic_DNA"/>
</dbReference>
<reference evidence="3" key="1">
    <citation type="journal article" date="2014" name="Int. J. Syst. Evol. Microbiol.">
        <title>Complete genome sequence of Corynebacterium casei LMG S-19264T (=DSM 44701T), isolated from a smear-ripened cheese.</title>
        <authorList>
            <consortium name="US DOE Joint Genome Institute (JGI-PGF)"/>
            <person name="Walter F."/>
            <person name="Albersmeier A."/>
            <person name="Kalinowski J."/>
            <person name="Ruckert C."/>
        </authorList>
    </citation>
    <scope>NUCLEOTIDE SEQUENCE</scope>
    <source>
        <strain evidence="3">JCM 3313</strain>
    </source>
</reference>
<dbReference type="InterPro" id="IPR010982">
    <property type="entry name" value="Lambda_DNA-bd_dom_sf"/>
</dbReference>
<evidence type="ECO:0000313" key="4">
    <source>
        <dbReference type="Proteomes" id="UP000639606"/>
    </source>
</evidence>
<gene>
    <name evidence="2" type="ORF">GCM10010185_24780</name>
    <name evidence="3" type="ORF">GCM10010185_68710</name>
</gene>
<dbReference type="SUPFAM" id="SSF47413">
    <property type="entry name" value="lambda repressor-like DNA-binding domains"/>
    <property type="match status" value="1"/>
</dbReference>
<dbReference type="AlphaFoldDB" id="A0A918ATY3"/>
<evidence type="ECO:0000259" key="1">
    <source>
        <dbReference type="PROSITE" id="PS50943"/>
    </source>
</evidence>
<feature type="domain" description="HTH cro/C1-type" evidence="1">
    <location>
        <begin position="17"/>
        <end position="67"/>
    </location>
</feature>
<proteinExistence type="predicted"/>
<dbReference type="Gene3D" id="3.30.450.180">
    <property type="match status" value="1"/>
</dbReference>
<dbReference type="GO" id="GO:0003677">
    <property type="term" value="F:DNA binding"/>
    <property type="evidence" value="ECO:0007669"/>
    <property type="project" value="InterPro"/>
</dbReference>
<keyword evidence="4" id="KW-1185">Reference proteome</keyword>
<dbReference type="SMART" id="SM00530">
    <property type="entry name" value="HTH_XRE"/>
    <property type="match status" value="1"/>
</dbReference>
<dbReference type="Pfam" id="PF13560">
    <property type="entry name" value="HTH_31"/>
    <property type="match status" value="1"/>
</dbReference>
<sequence>MRENAEPSAIGLPGGGRRVRGLRREELAELAGVSADYVRRLEQGRRHPSAGVVNAIARALRLERAEYERLCALAGYAAADGQVPSEAGVAALRLLERFADTPAFLVDAAWNAVAVNATWAALGCGAPTGHALDWNIAWRTFRNPLGGISRTEEHAVGFQAMLAARLRDTSLRYPADQRLAELVDELRSESRPFDALWRASRPVAGYDNRAVFRHPDGEAITLDGNLLEVPEDDLMLVVLTAAPGSADAARLGEVVSASDEQPVIRVGQAGPG</sequence>
<reference evidence="3" key="2">
    <citation type="submission" date="2020-09" db="EMBL/GenBank/DDBJ databases">
        <authorList>
            <person name="Sun Q."/>
            <person name="Ohkuma M."/>
        </authorList>
    </citation>
    <scope>NUCLEOTIDE SEQUENCE</scope>
    <source>
        <strain evidence="3">JCM 3313</strain>
    </source>
</reference>
<dbReference type="Pfam" id="PF17765">
    <property type="entry name" value="MLTR_LBD"/>
    <property type="match status" value="1"/>
</dbReference>
<dbReference type="PANTHER" id="PTHR35010:SF2">
    <property type="entry name" value="BLL4672 PROTEIN"/>
    <property type="match status" value="1"/>
</dbReference>
<dbReference type="InterPro" id="IPR041413">
    <property type="entry name" value="MLTR_LBD"/>
</dbReference>
<protein>
    <submittedName>
        <fullName evidence="3">Transcriptional regulator</fullName>
    </submittedName>
</protein>
<dbReference type="EMBL" id="BMRG01000004">
    <property type="protein sequence ID" value="GGP51774.1"/>
    <property type="molecule type" value="Genomic_DNA"/>
</dbReference>
<evidence type="ECO:0000313" key="2">
    <source>
        <dbReference type="EMBL" id="GGP51774.1"/>
    </source>
</evidence>
<name>A0A918ATY3_9PSEU</name>